<dbReference type="SMART" id="SM00249">
    <property type="entry name" value="PHD"/>
    <property type="match status" value="1"/>
</dbReference>
<feature type="site" description="Histone H3K4me3 binding" evidence="11">
    <location>
        <position position="282"/>
    </location>
</feature>
<dbReference type="EMBL" id="GGMR01018927">
    <property type="protein sequence ID" value="MBY31546.1"/>
    <property type="molecule type" value="Transcribed_RNA"/>
</dbReference>
<feature type="binding site" evidence="12">
    <location>
        <position position="270"/>
    </location>
    <ligand>
        <name>Zn(2+)</name>
        <dbReference type="ChEBI" id="CHEBI:29105"/>
        <label>1</label>
    </ligand>
</feature>
<comment type="subunit">
    <text evidence="14">Component of an histone acetyltransferase complex. Interacts with H3K4me3 and to a lesser extent with H3K4me2.</text>
</comment>
<comment type="domain">
    <text evidence="14">The PHD-type zinc finger mediates the binding to H3K4me3.</text>
</comment>
<keyword evidence="9" id="KW-0804">Transcription</keyword>
<protein>
    <recommendedName>
        <fullName evidence="14">Inhibitor of growth protein</fullName>
    </recommendedName>
</protein>
<evidence type="ECO:0000313" key="17">
    <source>
        <dbReference type="EMBL" id="MBY31546.1"/>
    </source>
</evidence>
<dbReference type="InterPro" id="IPR024610">
    <property type="entry name" value="ING_N_histone-binding"/>
</dbReference>
<feature type="binding site" evidence="12">
    <location>
        <position position="286"/>
    </location>
    <ligand>
        <name>Zn(2+)</name>
        <dbReference type="ChEBI" id="CHEBI:29105"/>
        <label>2</label>
    </ligand>
</feature>
<evidence type="ECO:0000256" key="2">
    <source>
        <dbReference type="ARBA" id="ARBA00010210"/>
    </source>
</evidence>
<reference evidence="17" key="1">
    <citation type="submission" date="2018-04" db="EMBL/GenBank/DDBJ databases">
        <title>Transcriptome of Schizaphis graminum biotype I.</title>
        <authorList>
            <person name="Scully E.D."/>
            <person name="Geib S.M."/>
            <person name="Palmer N.A."/>
            <person name="Koch K."/>
            <person name="Bradshaw J."/>
            <person name="Heng-Moss T."/>
            <person name="Sarath G."/>
        </authorList>
    </citation>
    <scope>NUCLEOTIDE SEQUENCE</scope>
</reference>
<dbReference type="AlphaFoldDB" id="A0A2S2PRS3"/>
<dbReference type="InterPro" id="IPR001965">
    <property type="entry name" value="Znf_PHD"/>
</dbReference>
<keyword evidence="7 14" id="KW-0156">Chromatin regulator</keyword>
<dbReference type="GO" id="GO:0006325">
    <property type="term" value="P:chromatin organization"/>
    <property type="evidence" value="ECO:0007669"/>
    <property type="project" value="UniProtKB-KW"/>
</dbReference>
<dbReference type="InterPro" id="IPR011011">
    <property type="entry name" value="Znf_FYVE_PHD"/>
</dbReference>
<keyword evidence="3" id="KW-0341">Growth regulation</keyword>
<keyword evidence="10 14" id="KW-0539">Nucleus</keyword>
<feature type="compositionally biased region" description="Low complexity" evidence="15">
    <location>
        <begin position="178"/>
        <end position="189"/>
    </location>
</feature>
<evidence type="ECO:0000256" key="12">
    <source>
        <dbReference type="PIRSR" id="PIRSR628651-51"/>
    </source>
</evidence>
<comment type="function">
    <text evidence="14">Component of an histone acetyltransferase complex.</text>
</comment>
<dbReference type="Pfam" id="PF12998">
    <property type="entry name" value="ING"/>
    <property type="match status" value="1"/>
</dbReference>
<dbReference type="GO" id="GO:0005634">
    <property type="term" value="C:nucleus"/>
    <property type="evidence" value="ECO:0007669"/>
    <property type="project" value="UniProtKB-SubCell"/>
</dbReference>
<feature type="site" description="Histone H3K4me3 binding" evidence="11">
    <location>
        <position position="267"/>
    </location>
</feature>
<dbReference type="InterPro" id="IPR028651">
    <property type="entry name" value="ING_fam"/>
</dbReference>
<proteinExistence type="inferred from homology"/>
<comment type="subcellular location">
    <subcellularLocation>
        <location evidence="1 14">Nucleus</location>
    </subcellularLocation>
</comment>
<keyword evidence="5 13" id="KW-0863">Zinc-finger</keyword>
<dbReference type="PROSITE" id="PS01359">
    <property type="entry name" value="ZF_PHD_1"/>
    <property type="match status" value="1"/>
</dbReference>
<feature type="binding site" evidence="12">
    <location>
        <position position="292"/>
    </location>
    <ligand>
        <name>Zn(2+)</name>
        <dbReference type="ChEBI" id="CHEBI:29105"/>
        <label>1</label>
    </ligand>
</feature>
<feature type="site" description="Histone H3K4me3 binding" evidence="11">
    <location>
        <position position="290"/>
    </location>
</feature>
<evidence type="ECO:0000256" key="5">
    <source>
        <dbReference type="ARBA" id="ARBA00022771"/>
    </source>
</evidence>
<dbReference type="Gene3D" id="3.30.40.10">
    <property type="entry name" value="Zinc/RING finger domain, C3HC4 (zinc finger)"/>
    <property type="match status" value="1"/>
</dbReference>
<feature type="binding site" evidence="12">
    <location>
        <position position="295"/>
    </location>
    <ligand>
        <name>Zn(2+)</name>
        <dbReference type="ChEBI" id="CHEBI:29105"/>
        <label>1</label>
    </ligand>
</feature>
<gene>
    <name evidence="17" type="primary">Ing3_0</name>
    <name evidence="17" type="ORF">g.22404</name>
</gene>
<dbReference type="InterPro" id="IPR013083">
    <property type="entry name" value="Znf_RING/FYVE/PHD"/>
</dbReference>
<feature type="domain" description="PHD-type" evidence="16">
    <location>
        <begin position="265"/>
        <end position="314"/>
    </location>
</feature>
<dbReference type="PANTHER" id="PTHR10333">
    <property type="entry name" value="INHIBITOR OF GROWTH PROTEIN"/>
    <property type="match status" value="1"/>
</dbReference>
<sequence length="321" mass="36419">MVYFEDFLEKLNLLPQEFQDHTSKIGPLDLNMKTTMNCLKESVEILFSIADTMNTDDLDADFKKILEIGDKALKQSDEQMQLVNKLHELMVKYINQMDIDLDKFRMDLEADNMGITEKIEKKVEDELFNSSFSEKSIAIDSNSSSRGGFDLEVNTIPTNSQMDQILQDYTLEHMEDGSSVVSSPAPKVKVTPKKSVKVRKSAKPKTSIIANNQNKTNAGSLSSGLSISNKLQRPKKYKKRSKNSKQVIINNSLSDGDNMTDPGSRRYCICNDIAYSTMIGCDNKKCPYEWFHFKCVGIKSNPRGKWFCPICIKSNKKTMKI</sequence>
<evidence type="ECO:0000256" key="15">
    <source>
        <dbReference type="SAM" id="MobiDB-lite"/>
    </source>
</evidence>
<evidence type="ECO:0000256" key="10">
    <source>
        <dbReference type="ARBA" id="ARBA00023242"/>
    </source>
</evidence>
<feature type="binding site" evidence="12">
    <location>
        <position position="281"/>
    </location>
    <ligand>
        <name>Zn(2+)</name>
        <dbReference type="ChEBI" id="CHEBI:29105"/>
        <label>2</label>
    </ligand>
</feature>
<keyword evidence="6 12" id="KW-0862">Zinc</keyword>
<dbReference type="GO" id="GO:0008270">
    <property type="term" value="F:zinc ion binding"/>
    <property type="evidence" value="ECO:0007669"/>
    <property type="project" value="UniProtKB-KW"/>
</dbReference>
<dbReference type="InterPro" id="IPR019787">
    <property type="entry name" value="Znf_PHD-finger"/>
</dbReference>
<evidence type="ECO:0000256" key="3">
    <source>
        <dbReference type="ARBA" id="ARBA00022604"/>
    </source>
</evidence>
<evidence type="ECO:0000256" key="11">
    <source>
        <dbReference type="PIRSR" id="PIRSR628651-50"/>
    </source>
</evidence>
<evidence type="ECO:0000256" key="1">
    <source>
        <dbReference type="ARBA" id="ARBA00004123"/>
    </source>
</evidence>
<feature type="region of interest" description="Disordered" evidence="15">
    <location>
        <begin position="177"/>
        <end position="205"/>
    </location>
</feature>
<dbReference type="InterPro" id="IPR019786">
    <property type="entry name" value="Zinc_finger_PHD-type_CS"/>
</dbReference>
<evidence type="ECO:0000256" key="4">
    <source>
        <dbReference type="ARBA" id="ARBA00022723"/>
    </source>
</evidence>
<keyword evidence="8" id="KW-0805">Transcription regulation</keyword>
<keyword evidence="4 12" id="KW-0479">Metal-binding</keyword>
<dbReference type="SMART" id="SM01408">
    <property type="entry name" value="ING"/>
    <property type="match status" value="1"/>
</dbReference>
<feature type="binding site" evidence="12">
    <location>
        <position position="311"/>
    </location>
    <ligand>
        <name>Zn(2+)</name>
        <dbReference type="ChEBI" id="CHEBI:29105"/>
        <label>2</label>
    </ligand>
</feature>
<evidence type="ECO:0000256" key="13">
    <source>
        <dbReference type="PROSITE-ProRule" id="PRU00146"/>
    </source>
</evidence>
<dbReference type="SUPFAM" id="SSF57903">
    <property type="entry name" value="FYVE/PHD zinc finger"/>
    <property type="match status" value="1"/>
</dbReference>
<comment type="similarity">
    <text evidence="2 14">Belongs to the ING family.</text>
</comment>
<feature type="binding site" evidence="12">
    <location>
        <position position="268"/>
    </location>
    <ligand>
        <name>Zn(2+)</name>
        <dbReference type="ChEBI" id="CHEBI:29105"/>
        <label>1</label>
    </ligand>
</feature>
<dbReference type="PANTHER" id="PTHR10333:SF103">
    <property type="entry name" value="INHIBITOR OF GROWTH PROTEIN 3"/>
    <property type="match status" value="1"/>
</dbReference>
<evidence type="ECO:0000256" key="8">
    <source>
        <dbReference type="ARBA" id="ARBA00023015"/>
    </source>
</evidence>
<organism evidence="17">
    <name type="scientific">Schizaphis graminum</name>
    <name type="common">Green bug aphid</name>
    <dbReference type="NCBI Taxonomy" id="13262"/>
    <lineage>
        <taxon>Eukaryota</taxon>
        <taxon>Metazoa</taxon>
        <taxon>Ecdysozoa</taxon>
        <taxon>Arthropoda</taxon>
        <taxon>Hexapoda</taxon>
        <taxon>Insecta</taxon>
        <taxon>Pterygota</taxon>
        <taxon>Neoptera</taxon>
        <taxon>Paraneoptera</taxon>
        <taxon>Hemiptera</taxon>
        <taxon>Sternorrhyncha</taxon>
        <taxon>Aphidomorpha</taxon>
        <taxon>Aphidoidea</taxon>
        <taxon>Aphididae</taxon>
        <taxon>Aphidini</taxon>
        <taxon>Schizaphis</taxon>
    </lineage>
</organism>
<evidence type="ECO:0000256" key="6">
    <source>
        <dbReference type="ARBA" id="ARBA00022833"/>
    </source>
</evidence>
<dbReference type="Gene3D" id="6.10.140.1740">
    <property type="match status" value="1"/>
</dbReference>
<evidence type="ECO:0000256" key="9">
    <source>
        <dbReference type="ARBA" id="ARBA00023163"/>
    </source>
</evidence>
<dbReference type="CDD" id="cd15505">
    <property type="entry name" value="PHD_ING"/>
    <property type="match status" value="1"/>
</dbReference>
<feature type="binding site" evidence="12">
    <location>
        <position position="308"/>
    </location>
    <ligand>
        <name>Zn(2+)</name>
        <dbReference type="ChEBI" id="CHEBI:29105"/>
        <label>2</label>
    </ligand>
</feature>
<name>A0A2S2PRS3_SCHGA</name>
<evidence type="ECO:0000259" key="16">
    <source>
        <dbReference type="PROSITE" id="PS50016"/>
    </source>
</evidence>
<evidence type="ECO:0000256" key="7">
    <source>
        <dbReference type="ARBA" id="ARBA00022853"/>
    </source>
</evidence>
<dbReference type="PROSITE" id="PS50016">
    <property type="entry name" value="ZF_PHD_2"/>
    <property type="match status" value="1"/>
</dbReference>
<feature type="compositionally biased region" description="Basic residues" evidence="15">
    <location>
        <begin position="190"/>
        <end position="203"/>
    </location>
</feature>
<evidence type="ECO:0000256" key="14">
    <source>
        <dbReference type="RuleBase" id="RU361213"/>
    </source>
</evidence>
<feature type="site" description="Histone H3K4me3 binding" evidence="11">
    <location>
        <position position="278"/>
    </location>
</feature>
<accession>A0A2S2PRS3</accession>